<accession>A0A0W8CST4</accession>
<evidence type="ECO:0000313" key="2">
    <source>
        <dbReference type="EMBL" id="KUF87080.1"/>
    </source>
</evidence>
<reference evidence="2 3" key="1">
    <citation type="submission" date="2015-11" db="EMBL/GenBank/DDBJ databases">
        <title>Genomes and virulence difference between two physiological races of Phytophthora nicotianae.</title>
        <authorList>
            <person name="Liu H."/>
            <person name="Ma X."/>
            <person name="Yu H."/>
            <person name="Fang D."/>
            <person name="Li Y."/>
            <person name="Wang X."/>
            <person name="Wang W."/>
            <person name="Dong Y."/>
            <person name="Xiao B."/>
        </authorList>
    </citation>
    <scope>NUCLEOTIDE SEQUENCE [LARGE SCALE GENOMIC DNA]</scope>
    <source>
        <strain evidence="2">Race 0</strain>
        <strain evidence="3">race 0</strain>
    </source>
</reference>
<dbReference type="AlphaFoldDB" id="A0A0W8CST4"/>
<dbReference type="EMBL" id="LNFO01003623">
    <property type="protein sequence ID" value="KUF82541.1"/>
    <property type="molecule type" value="Genomic_DNA"/>
</dbReference>
<evidence type="ECO:0000313" key="3">
    <source>
        <dbReference type="Proteomes" id="UP000052943"/>
    </source>
</evidence>
<proteinExistence type="predicted"/>
<dbReference type="EMBL" id="LNFO01002110">
    <property type="protein sequence ID" value="KUF87080.1"/>
    <property type="molecule type" value="Genomic_DNA"/>
</dbReference>
<evidence type="ECO:0000313" key="1">
    <source>
        <dbReference type="EMBL" id="KUF82541.1"/>
    </source>
</evidence>
<organism evidence="2 3">
    <name type="scientific">Phytophthora nicotianae</name>
    <name type="common">Potato buckeye rot agent</name>
    <name type="synonym">Phytophthora parasitica</name>
    <dbReference type="NCBI Taxonomy" id="4792"/>
    <lineage>
        <taxon>Eukaryota</taxon>
        <taxon>Sar</taxon>
        <taxon>Stramenopiles</taxon>
        <taxon>Oomycota</taxon>
        <taxon>Peronosporomycetes</taxon>
        <taxon>Peronosporales</taxon>
        <taxon>Peronosporaceae</taxon>
        <taxon>Phytophthora</taxon>
    </lineage>
</organism>
<dbReference type="Proteomes" id="UP000052943">
    <property type="component" value="Unassembled WGS sequence"/>
</dbReference>
<sequence>MIPVPEFVESETNDYNCLFDASDELKADIDDEIASEVDDPPMPEKTTPVSGAGSGIVTISQQILVGKVHPNDREVRRMQDHKRGEVDAKREQLHVAPDCVKLRRTTSLKARGLQRMPSF</sequence>
<name>A0A0W8CST4_PHYNI</name>
<comment type="caution">
    <text evidence="2">The sequence shown here is derived from an EMBL/GenBank/DDBJ whole genome shotgun (WGS) entry which is preliminary data.</text>
</comment>
<protein>
    <submittedName>
        <fullName evidence="2">Uncharacterized protein</fullName>
    </submittedName>
</protein>
<gene>
    <name evidence="1" type="ORF">AM587_10000341</name>
    <name evidence="2" type="ORF">AM587_10000762</name>
</gene>